<dbReference type="CDD" id="cd17920">
    <property type="entry name" value="DEXHc_RecQ"/>
    <property type="match status" value="1"/>
</dbReference>
<dbReference type="Pfam" id="PF00271">
    <property type="entry name" value="Helicase_C"/>
    <property type="match status" value="1"/>
</dbReference>
<dbReference type="InterPro" id="IPR027417">
    <property type="entry name" value="P-loop_NTPase"/>
</dbReference>
<dbReference type="InterPro" id="IPR014001">
    <property type="entry name" value="Helicase_ATP-bd"/>
</dbReference>
<evidence type="ECO:0000256" key="11">
    <source>
        <dbReference type="ARBA" id="ARBA00044535"/>
    </source>
</evidence>
<dbReference type="GO" id="GO:0043138">
    <property type="term" value="F:3'-5' DNA helicase activity"/>
    <property type="evidence" value="ECO:0007669"/>
    <property type="project" value="UniProtKB-EC"/>
</dbReference>
<evidence type="ECO:0000313" key="16">
    <source>
        <dbReference type="EMBL" id="QIN85344.1"/>
    </source>
</evidence>
<dbReference type="PROSITE" id="PS51194">
    <property type="entry name" value="HELICASE_CTER"/>
    <property type="match status" value="1"/>
</dbReference>
<dbReference type="GO" id="GO:0005737">
    <property type="term" value="C:cytoplasm"/>
    <property type="evidence" value="ECO:0007669"/>
    <property type="project" value="TreeGrafter"/>
</dbReference>
<comment type="catalytic activity">
    <reaction evidence="9">
        <text>Couples ATP hydrolysis with the unwinding of duplex DNA by translocating in the 3'-5' direction.</text>
        <dbReference type="EC" id="5.6.2.4"/>
    </reaction>
</comment>
<dbReference type="EMBL" id="CP045120">
    <property type="protein sequence ID" value="QIN85344.1"/>
    <property type="molecule type" value="Genomic_DNA"/>
</dbReference>
<dbReference type="GO" id="GO:0009378">
    <property type="term" value="F:four-way junction helicase activity"/>
    <property type="evidence" value="ECO:0007669"/>
    <property type="project" value="TreeGrafter"/>
</dbReference>
<reference evidence="16 17" key="1">
    <citation type="submission" date="2019-10" db="EMBL/GenBank/DDBJ databases">
        <title>Rubrobacter sp nov SCSIO 52090 isolated from a deep-sea sediment in the South China Sea.</title>
        <authorList>
            <person name="Chen R.W."/>
        </authorList>
    </citation>
    <scope>NUCLEOTIDE SEQUENCE [LARGE SCALE GENOMIC DNA]</scope>
    <source>
        <strain evidence="16 17">SCSIO 52909</strain>
        <plasmid evidence="16 17">unnamed1</plasmid>
    </source>
</reference>
<evidence type="ECO:0000256" key="5">
    <source>
        <dbReference type="ARBA" id="ARBA00022806"/>
    </source>
</evidence>
<dbReference type="Gene3D" id="3.40.50.300">
    <property type="entry name" value="P-loop containing nucleotide triphosphate hydrolases"/>
    <property type="match status" value="2"/>
</dbReference>
<evidence type="ECO:0000256" key="10">
    <source>
        <dbReference type="ARBA" id="ARBA00034808"/>
    </source>
</evidence>
<dbReference type="GO" id="GO:0006281">
    <property type="term" value="P:DNA repair"/>
    <property type="evidence" value="ECO:0007669"/>
    <property type="project" value="TreeGrafter"/>
</dbReference>
<dbReference type="GO" id="GO:0006310">
    <property type="term" value="P:DNA recombination"/>
    <property type="evidence" value="ECO:0007669"/>
    <property type="project" value="InterPro"/>
</dbReference>
<dbReference type="InterPro" id="IPR032284">
    <property type="entry name" value="RecQ_Zn-bd"/>
</dbReference>
<geneLocation type="plasmid" evidence="16 17">
    <name>unnamed1</name>
</geneLocation>
<evidence type="ECO:0000256" key="6">
    <source>
        <dbReference type="ARBA" id="ARBA00022840"/>
    </source>
</evidence>
<dbReference type="PANTHER" id="PTHR13710:SF105">
    <property type="entry name" value="ATP-DEPENDENT DNA HELICASE Q1"/>
    <property type="match status" value="1"/>
</dbReference>
<dbReference type="InterPro" id="IPR036388">
    <property type="entry name" value="WH-like_DNA-bd_sf"/>
</dbReference>
<evidence type="ECO:0000313" key="17">
    <source>
        <dbReference type="Proteomes" id="UP000501452"/>
    </source>
</evidence>
<dbReference type="InterPro" id="IPR011545">
    <property type="entry name" value="DEAD/DEAH_box_helicase_dom"/>
</dbReference>
<comment type="similarity">
    <text evidence="1">Belongs to the helicase family. RecQ subfamily.</text>
</comment>
<keyword evidence="5 16" id="KW-0347">Helicase</keyword>
<dbReference type="EC" id="5.6.2.4" evidence="10"/>
<feature type="compositionally biased region" description="Basic and acidic residues" evidence="13">
    <location>
        <begin position="1"/>
        <end position="12"/>
    </location>
</feature>
<dbReference type="AlphaFoldDB" id="A0A6G8QFR4"/>
<dbReference type="InterPro" id="IPR001650">
    <property type="entry name" value="Helicase_C-like"/>
</dbReference>
<keyword evidence="7" id="KW-0238">DNA-binding</keyword>
<keyword evidence="2" id="KW-0479">Metal-binding</keyword>
<dbReference type="InterPro" id="IPR002464">
    <property type="entry name" value="DNA/RNA_helicase_DEAH_CS"/>
</dbReference>
<feature type="region of interest" description="Disordered" evidence="13">
    <location>
        <begin position="1"/>
        <end position="75"/>
    </location>
</feature>
<accession>A0A6G8QFR4</accession>
<evidence type="ECO:0000256" key="12">
    <source>
        <dbReference type="ARBA" id="ARBA00044550"/>
    </source>
</evidence>
<evidence type="ECO:0000256" key="1">
    <source>
        <dbReference type="ARBA" id="ARBA00005446"/>
    </source>
</evidence>
<keyword evidence="16" id="KW-0614">Plasmid</keyword>
<dbReference type="GO" id="GO:0005524">
    <property type="term" value="F:ATP binding"/>
    <property type="evidence" value="ECO:0007669"/>
    <property type="project" value="UniProtKB-KW"/>
</dbReference>
<dbReference type="Pfam" id="PF00270">
    <property type="entry name" value="DEAD"/>
    <property type="match status" value="1"/>
</dbReference>
<dbReference type="PROSITE" id="PS51192">
    <property type="entry name" value="HELICASE_ATP_BIND_1"/>
    <property type="match status" value="1"/>
</dbReference>
<dbReference type="SMART" id="SM00490">
    <property type="entry name" value="HELICc"/>
    <property type="match status" value="1"/>
</dbReference>
<feature type="domain" description="Helicase C-terminal" evidence="15">
    <location>
        <begin position="308"/>
        <end position="457"/>
    </location>
</feature>
<dbReference type="Proteomes" id="UP000501452">
    <property type="component" value="Plasmid unnamed1"/>
</dbReference>
<keyword evidence="4 16" id="KW-0378">Hydrolase</keyword>
<dbReference type="GO" id="GO:0016787">
    <property type="term" value="F:hydrolase activity"/>
    <property type="evidence" value="ECO:0007669"/>
    <property type="project" value="UniProtKB-KW"/>
</dbReference>
<dbReference type="PROSITE" id="PS00690">
    <property type="entry name" value="DEAH_ATP_HELICASE"/>
    <property type="match status" value="1"/>
</dbReference>
<evidence type="ECO:0000259" key="14">
    <source>
        <dbReference type="PROSITE" id="PS51192"/>
    </source>
</evidence>
<keyword evidence="17" id="KW-1185">Reference proteome</keyword>
<dbReference type="SUPFAM" id="SSF52540">
    <property type="entry name" value="P-loop containing nucleoside triphosphate hydrolases"/>
    <property type="match status" value="1"/>
</dbReference>
<dbReference type="GO" id="GO:0046872">
    <property type="term" value="F:metal ion binding"/>
    <property type="evidence" value="ECO:0007669"/>
    <property type="project" value="UniProtKB-KW"/>
</dbReference>
<evidence type="ECO:0000256" key="8">
    <source>
        <dbReference type="ARBA" id="ARBA00023235"/>
    </source>
</evidence>
<dbReference type="GO" id="GO:0003677">
    <property type="term" value="F:DNA binding"/>
    <property type="evidence" value="ECO:0007669"/>
    <property type="project" value="UniProtKB-KW"/>
</dbReference>
<feature type="compositionally biased region" description="Low complexity" evidence="13">
    <location>
        <begin position="61"/>
        <end position="72"/>
    </location>
</feature>
<keyword evidence="8" id="KW-0413">Isomerase</keyword>
<dbReference type="KEGG" id="rub:GBA63_21740"/>
<dbReference type="NCBIfam" id="TIGR00614">
    <property type="entry name" value="recQ_fam"/>
    <property type="match status" value="1"/>
</dbReference>
<keyword evidence="6" id="KW-0067">ATP-binding</keyword>
<dbReference type="GO" id="GO:0043590">
    <property type="term" value="C:bacterial nucleoid"/>
    <property type="evidence" value="ECO:0007669"/>
    <property type="project" value="TreeGrafter"/>
</dbReference>
<evidence type="ECO:0000256" key="2">
    <source>
        <dbReference type="ARBA" id="ARBA00022723"/>
    </source>
</evidence>
<dbReference type="GO" id="GO:0030894">
    <property type="term" value="C:replisome"/>
    <property type="evidence" value="ECO:0007669"/>
    <property type="project" value="TreeGrafter"/>
</dbReference>
<organism evidence="16 17">
    <name type="scientific">Rubrobacter tropicus</name>
    <dbReference type="NCBI Taxonomy" id="2653851"/>
    <lineage>
        <taxon>Bacteria</taxon>
        <taxon>Bacillati</taxon>
        <taxon>Actinomycetota</taxon>
        <taxon>Rubrobacteria</taxon>
        <taxon>Rubrobacterales</taxon>
        <taxon>Rubrobacteraceae</taxon>
        <taxon>Rubrobacter</taxon>
    </lineage>
</organism>
<dbReference type="PANTHER" id="PTHR13710">
    <property type="entry name" value="DNA HELICASE RECQ FAMILY MEMBER"/>
    <property type="match status" value="1"/>
</dbReference>
<protein>
    <recommendedName>
        <fullName evidence="11">ATP-dependent DNA helicase RecQ</fullName>
        <ecNumber evidence="10">5.6.2.4</ecNumber>
    </recommendedName>
    <alternativeName>
        <fullName evidence="12">DNA 3'-5' helicase RecQ</fullName>
    </alternativeName>
</protein>
<proteinExistence type="inferred from homology"/>
<dbReference type="Pfam" id="PF16124">
    <property type="entry name" value="RecQ_Zn_bind"/>
    <property type="match status" value="1"/>
</dbReference>
<gene>
    <name evidence="16" type="ORF">GBA63_21740</name>
</gene>
<evidence type="ECO:0000256" key="13">
    <source>
        <dbReference type="SAM" id="MobiDB-lite"/>
    </source>
</evidence>
<evidence type="ECO:0000256" key="4">
    <source>
        <dbReference type="ARBA" id="ARBA00022801"/>
    </source>
</evidence>
<evidence type="ECO:0000256" key="7">
    <source>
        <dbReference type="ARBA" id="ARBA00023125"/>
    </source>
</evidence>
<dbReference type="Gene3D" id="1.10.10.10">
    <property type="entry name" value="Winged helix-like DNA-binding domain superfamily/Winged helix DNA-binding domain"/>
    <property type="match status" value="1"/>
</dbReference>
<evidence type="ECO:0000256" key="9">
    <source>
        <dbReference type="ARBA" id="ARBA00034617"/>
    </source>
</evidence>
<dbReference type="SMART" id="SM00487">
    <property type="entry name" value="DEXDc"/>
    <property type="match status" value="1"/>
</dbReference>
<feature type="domain" description="Helicase ATP-binding" evidence="14">
    <location>
        <begin position="100"/>
        <end position="285"/>
    </location>
</feature>
<feature type="compositionally biased region" description="Low complexity" evidence="13">
    <location>
        <begin position="25"/>
        <end position="39"/>
    </location>
</feature>
<name>A0A6G8QFR4_9ACTN</name>
<dbReference type="InterPro" id="IPR004589">
    <property type="entry name" value="DNA_helicase_ATP-dep_RecQ"/>
</dbReference>
<sequence>MVCDPRRPEPRRLPRPPLRPRRGPLLHGGPHGRSGPARRLPGRGRRRTLLSLPPCGGARVSAPASGSADASNGGAGDLPRRLLLRVFGHEDFRPGQEDIIAAAVAGRDVLAVMPTSGGKSLCYQVPALMGEGLTVVVSPLVSLIKDQIDALRARVEASDEGVPAGAVAALHSSLSVSERRAVERRVLSGEAKILYLAPERLRSLEIVLLLRRAGGGAGVSLVVVDEAHCTSEWGHSFRPEYLFLRTAIRDLGSRGSRPPIMALTATADPRVRGDIVELLGLREPEVIRTGFDRPNLRYRVRWVAEDGRLHTVVRALNEGEAPAIVYAHTRSRCEELASALSSRGIRAEAYHAGMGPAERDAVQGRFMDDELPVIVATVAFGMGVDKPNVRTVVHAKVPDSIPAYVQEAGRAGRDGRPAFSTVLFSPEELEHRKDLARTNLTAPEDAKAFLDALKKIGVPEKAGPNAGKLRANPNPQDLSRLGDVGGGAAADVLRALEAMGRVRRGYNLWAEIRIKRLPPDASSAAPPDDGSAGAGVLRALARRGTGSRVPLVDLAREVGASPAAVQASLTRLIRSGRIEAAPKGRIADLLVKPAPLGRRELADLGARFEHRSEQEARHLEEVAAYASLTTCRRARLLSHFGDEAAELVAPCDGCDVCRKRSVPSLLRRFFGGLADAFAPAGT</sequence>
<evidence type="ECO:0000256" key="3">
    <source>
        <dbReference type="ARBA" id="ARBA00022741"/>
    </source>
</evidence>
<evidence type="ECO:0000259" key="15">
    <source>
        <dbReference type="PROSITE" id="PS51194"/>
    </source>
</evidence>
<keyword evidence="3" id="KW-0547">Nucleotide-binding</keyword>